<name>A0ABM1GXX9_SOLPN</name>
<evidence type="ECO:0000256" key="2">
    <source>
        <dbReference type="SAM" id="MobiDB-lite"/>
    </source>
</evidence>
<dbReference type="Proteomes" id="UP000694930">
    <property type="component" value="Chromosome 1"/>
</dbReference>
<evidence type="ECO:0000256" key="1">
    <source>
        <dbReference type="PROSITE-ProRule" id="PRU00047"/>
    </source>
</evidence>
<keyword evidence="1" id="KW-0479">Metal-binding</keyword>
<accession>A0ABM1GXX9</accession>
<protein>
    <submittedName>
        <fullName evidence="5">Uncharacterized protein LOC107021382</fullName>
    </submittedName>
</protein>
<gene>
    <name evidence="5" type="primary">LOC107021382</name>
</gene>
<feature type="region of interest" description="Disordered" evidence="2">
    <location>
        <begin position="110"/>
        <end position="131"/>
    </location>
</feature>
<organism evidence="4 5">
    <name type="scientific">Solanum pennellii</name>
    <name type="common">Tomato</name>
    <name type="synonym">Lycopersicon pennellii</name>
    <dbReference type="NCBI Taxonomy" id="28526"/>
    <lineage>
        <taxon>Eukaryota</taxon>
        <taxon>Viridiplantae</taxon>
        <taxon>Streptophyta</taxon>
        <taxon>Embryophyta</taxon>
        <taxon>Tracheophyta</taxon>
        <taxon>Spermatophyta</taxon>
        <taxon>Magnoliopsida</taxon>
        <taxon>eudicotyledons</taxon>
        <taxon>Gunneridae</taxon>
        <taxon>Pentapetalae</taxon>
        <taxon>asterids</taxon>
        <taxon>lamiids</taxon>
        <taxon>Solanales</taxon>
        <taxon>Solanaceae</taxon>
        <taxon>Solanoideae</taxon>
        <taxon>Solaneae</taxon>
        <taxon>Solanum</taxon>
        <taxon>Solanum subgen. Lycopersicon</taxon>
    </lineage>
</organism>
<reference evidence="5" key="2">
    <citation type="submission" date="2025-08" db="UniProtKB">
        <authorList>
            <consortium name="RefSeq"/>
        </authorList>
    </citation>
    <scope>IDENTIFICATION</scope>
</reference>
<dbReference type="RefSeq" id="XP_015077517.1">
    <property type="nucleotide sequence ID" value="XM_015222031.1"/>
</dbReference>
<sequence>MAFRLRDFTRMNPPMFFGSKVNEDSQDFSDEVYKILYVTGVSSNEKTELDANQLKDVAQTSVPGGRRGNSLSEKPTCTKSGKKHIGECLVRTGNCFACGKNGNKVRDCPVFKDTGRESNKEKARGSSTDASKKNHFYALRSRGEREDSHDVVTICSKCSPLMSMLY</sequence>
<proteinExistence type="predicted"/>
<dbReference type="InterPro" id="IPR001878">
    <property type="entry name" value="Znf_CCHC"/>
</dbReference>
<evidence type="ECO:0000259" key="3">
    <source>
        <dbReference type="PROSITE" id="PS50158"/>
    </source>
</evidence>
<feature type="compositionally biased region" description="Basic and acidic residues" evidence="2">
    <location>
        <begin position="110"/>
        <end position="124"/>
    </location>
</feature>
<keyword evidence="1" id="KW-0862">Zinc</keyword>
<dbReference type="PROSITE" id="PS50158">
    <property type="entry name" value="ZF_CCHC"/>
    <property type="match status" value="1"/>
</dbReference>
<keyword evidence="1" id="KW-0863">Zinc-finger</keyword>
<evidence type="ECO:0000313" key="4">
    <source>
        <dbReference type="Proteomes" id="UP000694930"/>
    </source>
</evidence>
<keyword evidence="4" id="KW-1185">Reference proteome</keyword>
<evidence type="ECO:0000313" key="5">
    <source>
        <dbReference type="RefSeq" id="XP_015077517.1"/>
    </source>
</evidence>
<feature type="domain" description="CCHC-type" evidence="3">
    <location>
        <begin position="95"/>
        <end position="109"/>
    </location>
</feature>
<dbReference type="GeneID" id="107021382"/>
<reference evidence="4" key="1">
    <citation type="journal article" date="2014" name="Nat. Genet.">
        <title>The genome of the stress-tolerant wild tomato species Solanum pennellii.</title>
        <authorList>
            <person name="Bolger A."/>
            <person name="Scossa F."/>
            <person name="Bolger M.E."/>
            <person name="Lanz C."/>
            <person name="Maumus F."/>
            <person name="Tohge T."/>
            <person name="Quesneville H."/>
            <person name="Alseekh S."/>
            <person name="Sorensen I."/>
            <person name="Lichtenstein G."/>
            <person name="Fich E.A."/>
            <person name="Conte M."/>
            <person name="Keller H."/>
            <person name="Schneeberger K."/>
            <person name="Schwacke R."/>
            <person name="Ofner I."/>
            <person name="Vrebalov J."/>
            <person name="Xu Y."/>
            <person name="Osorio S."/>
            <person name="Aflitos S.A."/>
            <person name="Schijlen E."/>
            <person name="Jimenez-Gomez J.M."/>
            <person name="Ryngajllo M."/>
            <person name="Kimura S."/>
            <person name="Kumar R."/>
            <person name="Koenig D."/>
            <person name="Headland L.R."/>
            <person name="Maloof J.N."/>
            <person name="Sinha N."/>
            <person name="van Ham R.C."/>
            <person name="Lankhorst R.K."/>
            <person name="Mao L."/>
            <person name="Vogel A."/>
            <person name="Arsova B."/>
            <person name="Panstruga R."/>
            <person name="Fei Z."/>
            <person name="Rose J.K."/>
            <person name="Zamir D."/>
            <person name="Carrari F."/>
            <person name="Giovannoni J.J."/>
            <person name="Weigel D."/>
            <person name="Usadel B."/>
            <person name="Fernie A.R."/>
        </authorList>
    </citation>
    <scope>NUCLEOTIDE SEQUENCE [LARGE SCALE GENOMIC DNA]</scope>
    <source>
        <strain evidence="4">cv. LA0716</strain>
    </source>
</reference>